<name>A0A1I0JQ72_9PSED</name>
<accession>A0A1I0JQ72</accession>
<dbReference type="InterPro" id="IPR009731">
    <property type="entry name" value="P-like"/>
</dbReference>
<dbReference type="OrthoDB" id="5675790at2"/>
<proteinExistence type="predicted"/>
<reference evidence="1 2" key="1">
    <citation type="submission" date="2016-10" db="EMBL/GenBank/DDBJ databases">
        <authorList>
            <person name="de Groot N.N."/>
        </authorList>
    </citation>
    <scope>NUCLEOTIDE SEQUENCE [LARGE SCALE GENOMIC DNA]</scope>
    <source>
        <strain evidence="1 2">DSM 11363</strain>
    </source>
</reference>
<dbReference type="Proteomes" id="UP000182332">
    <property type="component" value="Unassembled WGS sequence"/>
</dbReference>
<dbReference type="EMBL" id="FOHW01000068">
    <property type="protein sequence ID" value="SEU11975.1"/>
    <property type="molecule type" value="Genomic_DNA"/>
</dbReference>
<organism evidence="1 2">
    <name type="scientific">Pseudomonas graminis</name>
    <dbReference type="NCBI Taxonomy" id="158627"/>
    <lineage>
        <taxon>Bacteria</taxon>
        <taxon>Pseudomonadati</taxon>
        <taxon>Pseudomonadota</taxon>
        <taxon>Gammaproteobacteria</taxon>
        <taxon>Pseudomonadales</taxon>
        <taxon>Pseudomonadaceae</taxon>
        <taxon>Pseudomonas</taxon>
    </lineage>
</organism>
<protein>
    <submittedName>
        <fullName evidence="1">Phage replication protein P</fullName>
    </submittedName>
</protein>
<dbReference type="AlphaFoldDB" id="A0A1I0JQ72"/>
<evidence type="ECO:0000313" key="1">
    <source>
        <dbReference type="EMBL" id="SEU11975.1"/>
    </source>
</evidence>
<dbReference type="GO" id="GO:0006270">
    <property type="term" value="P:DNA replication initiation"/>
    <property type="evidence" value="ECO:0007669"/>
    <property type="project" value="InterPro"/>
</dbReference>
<dbReference type="Pfam" id="PF06992">
    <property type="entry name" value="Phage_lambda_P"/>
    <property type="match status" value="1"/>
</dbReference>
<sequence length="218" mass="24254">MKSVASIMQQLPNVPSAEVVPLTIDAGTVHVINQLFRELKAIFPAWKQAWPDKEDIGAAKATWVKAFMAENITRIEQIRFGIEQCRKLGSDFAPSVGKFIKLCQPTPEMLGIPPLEKAFREACRNAHPSMAGQGKWSHPAVWHTAKECGFEPLNRLETSLAMKLFERNYVVTCRRMIEGLPLQKMPLALPARAEARRTPDIGNKALAELRARRAGASA</sequence>
<gene>
    <name evidence="1" type="ORF">SAMN05216197_1684</name>
</gene>
<evidence type="ECO:0000313" key="2">
    <source>
        <dbReference type="Proteomes" id="UP000182332"/>
    </source>
</evidence>